<sequence length="459" mass="51856">MILLALLAIVELSTFAGNGSIQKPNIIIILADDLGNGDVGFHGSDIKTPNIDRLAAEGVVLDQFYACPMCSPTRAGLMTGRYPNRFGLMRAVIPPYREYGMPPEEFTIAEMLGEAGYKHRGMVGKRHLGHRQKKWLPENQGFTFYEGCYNGAIDYFTQEREGEQDWHELDKPSEKSGYTTDLVGDASVTFINSVPETEPFFLYVPFTAPHSPFQAKTEDIAKYPERTGDKKIYAAMIDCMDQNIGKILNCIEKRGQVDDTFILFFSDNGGVQRVASNGDLRGWKLTPYQGGINVVAAARWPAGNISGGEKITERMGYIDVLPTLMEIAGYEGQVENELDGINVLDAMRGENLEDRNWFTYFDQRSEKIERLALSTDEWKLIWERNAGDNTSPFEKTELYRIDTDKIESVNIAEQNKELVLSLQTVAEHFYRNKVEHQNPRYPDKENLAGSVIKNWTPEK</sequence>
<accession>A0ABM5Q5I1</accession>
<dbReference type="PROSITE" id="PS00523">
    <property type="entry name" value="SULFATASE_1"/>
    <property type="match status" value="1"/>
</dbReference>
<dbReference type="InterPro" id="IPR017850">
    <property type="entry name" value="Alkaline_phosphatase_core_sf"/>
</dbReference>
<comment type="similarity">
    <text evidence="1">Belongs to the sulfatase family.</text>
</comment>
<evidence type="ECO:0000256" key="2">
    <source>
        <dbReference type="ARBA" id="ARBA00022723"/>
    </source>
</evidence>
<dbReference type="SUPFAM" id="SSF53649">
    <property type="entry name" value="Alkaline phosphatase-like"/>
    <property type="match status" value="1"/>
</dbReference>
<name>A0ABM5Q5I1_9BACT</name>
<evidence type="ECO:0000259" key="5">
    <source>
        <dbReference type="Pfam" id="PF00884"/>
    </source>
</evidence>
<protein>
    <submittedName>
        <fullName evidence="6">Arylsulfatase</fullName>
    </submittedName>
</protein>
<dbReference type="Pfam" id="PF00884">
    <property type="entry name" value="Sulfatase"/>
    <property type="match status" value="1"/>
</dbReference>
<reference evidence="6 7" key="1">
    <citation type="submission" date="2014-03" db="EMBL/GenBank/DDBJ databases">
        <title>Complete genome sequence of a deeply braunched marine Bacteroidia bacterium Draconibacterium orientale type strain FH5T.</title>
        <authorList>
            <person name="Li X."/>
            <person name="Wang X."/>
            <person name="Xie Z."/>
            <person name="Du Z."/>
            <person name="Chen G."/>
        </authorList>
    </citation>
    <scope>NUCLEOTIDE SEQUENCE [LARGE SCALE GENOMIC DNA]</scope>
    <source>
        <strain evidence="6 7">FH5</strain>
    </source>
</reference>
<feature type="domain" description="Sulfatase N-terminal" evidence="5">
    <location>
        <begin position="24"/>
        <end position="330"/>
    </location>
</feature>
<gene>
    <name evidence="6" type="ORF">FH5T_02535</name>
</gene>
<evidence type="ECO:0000256" key="3">
    <source>
        <dbReference type="ARBA" id="ARBA00022801"/>
    </source>
</evidence>
<keyword evidence="7" id="KW-1185">Reference proteome</keyword>
<keyword evidence="3" id="KW-0378">Hydrolase</keyword>
<evidence type="ECO:0000313" key="6">
    <source>
        <dbReference type="EMBL" id="AHW58843.1"/>
    </source>
</evidence>
<dbReference type="Gene3D" id="3.30.1120.10">
    <property type="match status" value="1"/>
</dbReference>
<proteinExistence type="inferred from homology"/>
<dbReference type="Proteomes" id="UP000023772">
    <property type="component" value="Chromosome"/>
</dbReference>
<dbReference type="InterPro" id="IPR050738">
    <property type="entry name" value="Sulfatase"/>
</dbReference>
<dbReference type="PANTHER" id="PTHR42693">
    <property type="entry name" value="ARYLSULFATASE FAMILY MEMBER"/>
    <property type="match status" value="1"/>
</dbReference>
<dbReference type="EMBL" id="CP007451">
    <property type="protein sequence ID" value="AHW58843.1"/>
    <property type="molecule type" value="Genomic_DNA"/>
</dbReference>
<dbReference type="InterPro" id="IPR000917">
    <property type="entry name" value="Sulfatase_N"/>
</dbReference>
<keyword evidence="2" id="KW-0479">Metal-binding</keyword>
<dbReference type="PANTHER" id="PTHR42693:SF27">
    <property type="entry name" value="ARYLSULFATASE B [PRECURSOR]"/>
    <property type="match status" value="1"/>
</dbReference>
<evidence type="ECO:0000256" key="1">
    <source>
        <dbReference type="ARBA" id="ARBA00008779"/>
    </source>
</evidence>
<evidence type="ECO:0000313" key="7">
    <source>
        <dbReference type="Proteomes" id="UP000023772"/>
    </source>
</evidence>
<evidence type="ECO:0000256" key="4">
    <source>
        <dbReference type="ARBA" id="ARBA00022837"/>
    </source>
</evidence>
<organism evidence="6 7">
    <name type="scientific">Draconibacterium orientale</name>
    <dbReference type="NCBI Taxonomy" id="1168034"/>
    <lineage>
        <taxon>Bacteria</taxon>
        <taxon>Pseudomonadati</taxon>
        <taxon>Bacteroidota</taxon>
        <taxon>Bacteroidia</taxon>
        <taxon>Marinilabiliales</taxon>
        <taxon>Prolixibacteraceae</taxon>
        <taxon>Draconibacterium</taxon>
    </lineage>
</organism>
<keyword evidence="4" id="KW-0106">Calcium</keyword>
<dbReference type="InterPro" id="IPR024607">
    <property type="entry name" value="Sulfatase_CS"/>
</dbReference>
<dbReference type="Gene3D" id="3.40.720.10">
    <property type="entry name" value="Alkaline Phosphatase, subunit A"/>
    <property type="match status" value="1"/>
</dbReference>